<keyword evidence="2" id="KW-1185">Reference proteome</keyword>
<organism evidence="1 2">
    <name type="scientific">Leucogyrophana mollusca</name>
    <dbReference type="NCBI Taxonomy" id="85980"/>
    <lineage>
        <taxon>Eukaryota</taxon>
        <taxon>Fungi</taxon>
        <taxon>Dikarya</taxon>
        <taxon>Basidiomycota</taxon>
        <taxon>Agaricomycotina</taxon>
        <taxon>Agaricomycetes</taxon>
        <taxon>Agaricomycetidae</taxon>
        <taxon>Boletales</taxon>
        <taxon>Boletales incertae sedis</taxon>
        <taxon>Leucogyrophana</taxon>
    </lineage>
</organism>
<dbReference type="EMBL" id="MU266872">
    <property type="protein sequence ID" value="KAH7918023.1"/>
    <property type="molecule type" value="Genomic_DNA"/>
</dbReference>
<gene>
    <name evidence="1" type="ORF">BV22DRAFT_1134916</name>
</gene>
<accession>A0ACB8AYW0</accession>
<reference evidence="1" key="1">
    <citation type="journal article" date="2021" name="New Phytol.">
        <title>Evolutionary innovations through gain and loss of genes in the ectomycorrhizal Boletales.</title>
        <authorList>
            <person name="Wu G."/>
            <person name="Miyauchi S."/>
            <person name="Morin E."/>
            <person name="Kuo A."/>
            <person name="Drula E."/>
            <person name="Varga T."/>
            <person name="Kohler A."/>
            <person name="Feng B."/>
            <person name="Cao Y."/>
            <person name="Lipzen A."/>
            <person name="Daum C."/>
            <person name="Hundley H."/>
            <person name="Pangilinan J."/>
            <person name="Johnson J."/>
            <person name="Barry K."/>
            <person name="LaButti K."/>
            <person name="Ng V."/>
            <person name="Ahrendt S."/>
            <person name="Min B."/>
            <person name="Choi I.G."/>
            <person name="Park H."/>
            <person name="Plett J.M."/>
            <person name="Magnuson J."/>
            <person name="Spatafora J.W."/>
            <person name="Nagy L.G."/>
            <person name="Henrissat B."/>
            <person name="Grigoriev I.V."/>
            <person name="Yang Z.L."/>
            <person name="Xu J."/>
            <person name="Martin F.M."/>
        </authorList>
    </citation>
    <scope>NUCLEOTIDE SEQUENCE</scope>
    <source>
        <strain evidence="1">KUC20120723A-06</strain>
    </source>
</reference>
<proteinExistence type="predicted"/>
<sequence>MQPATDTLCMGNGECSLVVVILPGLDKRLVIDRGKERTNSTQIALLNSEIAELQKSLENMRTSYQSLQKQYQEQCAESERYRNHLCRRDESIKDYADAAALHVLEAAKWDREHERYEERLAHAQLDERKQENLMLKETIDRMRYDMDEMRSAASAVGGGGPSSVASSAAISMSKSLGVGLMGKMGTAGWGMEDEGQEEDAEESGAEEGEESEGEGTEEEDVIHAIITRKKRKITGRANKDKDEVETITFSETKEYCDASMQHAVPTAASEVQSDAIPTSTAEVQASPSAHSVHIETPVPIYTSETHIQTQASLFAHEMRVQTDPEPEPEKAQTQSFAVQTETAKKEPEPAPLPRITTSVDVQTEPYVEEDALASSSSTVLPPTPKAPAEHKHAHTDPPPSYHSVAKQDQDTSTDDPDWCVLKKWHKGLGIPFEGRVQLSADAVEEWRALKDDLGVGCAIIDKLIETSSAKAARTHRNWFYNIYNTLMLKPASATRLARGADAPKVLPAAFYHVSRTPTTIDYDQMPILWIPIRYDQEQAESNSSPVPVEWFWEMRTARWSWLKQEDLLCLLRGKDILVNHANTAYNEIKVEPIDNLLSRVVPKEESPPRRTPHAHHRHAAFKALGDKLNTSSNGELAVDIFRALKTLYMPVNTFDIFGYRYLSPVVAYLCLRSVHPDGGFIEPKLLTTHYIKTQFGIRLFLLELIHQKYLAIRVQILPLAEEDSSNAASGAGVRRSQRKNTASANKLEHSAVENSGLGIIQQGIHELTDDWDAYHEGVLDRWATENKTSPFAHTREWIRALTRVVQKAPAKVFVHWNDDDGQVQIQGHAVNISDYKTCVQSTLQALIDHLDKKVLFGLKIEEIALTLPKEDSGDSDTQFHGLFSPSADDLEKDGDPAGAFLDALCDAGKLCKKSGDDIMWDTGKLAEWLVNVEKAWAEGYVLQHLLSIPGRMTEEELLQHANSKNSRRHLFLSLTLKTLVTISNYSKNSFTNIPRYPLIRPVQLLAALQFHGTTEEKAAEISELYRTRMYVTADRAWDGKRLSDLIQGWFMENLQVPFGARLHRHFAQALQRRFLKYTEAGDLAAVANLAMGHGKEAGDMHYAMENGNLGIPPSLQA</sequence>
<evidence type="ECO:0000313" key="1">
    <source>
        <dbReference type="EMBL" id="KAH7918023.1"/>
    </source>
</evidence>
<comment type="caution">
    <text evidence="1">The sequence shown here is derived from an EMBL/GenBank/DDBJ whole genome shotgun (WGS) entry which is preliminary data.</text>
</comment>
<protein>
    <submittedName>
        <fullName evidence="1">Uncharacterized protein</fullName>
    </submittedName>
</protein>
<evidence type="ECO:0000313" key="2">
    <source>
        <dbReference type="Proteomes" id="UP000790709"/>
    </source>
</evidence>
<name>A0ACB8AYW0_9AGAM</name>
<dbReference type="Proteomes" id="UP000790709">
    <property type="component" value="Unassembled WGS sequence"/>
</dbReference>